<dbReference type="EMBL" id="CP001363">
    <property type="protein sequence ID" value="ACY89880.1"/>
    <property type="molecule type" value="Genomic_DNA"/>
</dbReference>
<dbReference type="AlphaFoldDB" id="A0A0F6B5T6"/>
<proteinExistence type="predicted"/>
<reference evidence="1 2" key="1">
    <citation type="journal article" date="2010" name="J. Bacteriol.">
        <title>Short-term signatures of evolutionary change in the Salmonella enterica serovar typhimurium 14028 genome.</title>
        <authorList>
            <person name="Jarvik T."/>
            <person name="Smillie C."/>
            <person name="Groisman E.A."/>
            <person name="Ochman H."/>
        </authorList>
    </citation>
    <scope>NUCLEOTIDE SEQUENCE [LARGE SCALE GENOMIC DNA]</scope>
    <source>
        <strain evidence="2">14028s / SGSC 2262</strain>
    </source>
</reference>
<evidence type="ECO:0000313" key="2">
    <source>
        <dbReference type="Proteomes" id="UP000002695"/>
    </source>
</evidence>
<gene>
    <name evidence="1" type="ordered locus">STM14_3466</name>
</gene>
<name>A0A0F6B5T6_SALT1</name>
<keyword evidence="2" id="KW-1185">Reference proteome</keyword>
<accession>A0A0F6B5T6</accession>
<dbReference type="HOGENOM" id="CLU_3367180_0_0_6"/>
<dbReference type="Proteomes" id="UP000002695">
    <property type="component" value="Chromosome"/>
</dbReference>
<sequence length="35" mass="4113">MCIKFVRVSFCDEMNARWNVIIGYNNKKIGFKSSL</sequence>
<dbReference type="KEGG" id="seo:STM14_3466"/>
<protein>
    <submittedName>
        <fullName evidence="1">Uncharacterized protein</fullName>
    </submittedName>
</protein>
<evidence type="ECO:0000313" key="1">
    <source>
        <dbReference type="EMBL" id="ACY89880.1"/>
    </source>
</evidence>
<organism evidence="1 2">
    <name type="scientific">Salmonella typhimurium (strain 14028s / SGSC 2262)</name>
    <dbReference type="NCBI Taxonomy" id="588858"/>
    <lineage>
        <taxon>Bacteria</taxon>
        <taxon>Pseudomonadati</taxon>
        <taxon>Pseudomonadota</taxon>
        <taxon>Gammaproteobacteria</taxon>
        <taxon>Enterobacterales</taxon>
        <taxon>Enterobacteriaceae</taxon>
        <taxon>Salmonella</taxon>
    </lineage>
</organism>